<gene>
    <name evidence="2" type="primary">TTC5</name>
</gene>
<sequence length="148" mass="16736">KMAEKEDSGDPGKDKNDLQLIELYHFRDSYFETHSLEEAGRKQSDVTQEMERTLKKLEEKEESCKHKAEFLLQKGRCLNVTPDFSAVAEECLSRTVKLEPSLVEAWNLLGDNLFVVSQRGRARQTGAGECGRSPAGRPTGCGRWDFLV</sequence>
<dbReference type="InterPro" id="IPR011990">
    <property type="entry name" value="TPR-like_helical_dom_sf"/>
</dbReference>
<reference evidence="2" key="2">
    <citation type="submission" date="2025-08" db="UniProtKB">
        <authorList>
            <consortium name="Ensembl"/>
        </authorList>
    </citation>
    <scope>IDENTIFICATION</scope>
</reference>
<evidence type="ECO:0000313" key="3">
    <source>
        <dbReference type="Proteomes" id="UP000694548"/>
    </source>
</evidence>
<evidence type="ECO:0000313" key="2">
    <source>
        <dbReference type="Ensembl" id="ENSNFUP00015001106.1"/>
    </source>
</evidence>
<reference evidence="2" key="3">
    <citation type="submission" date="2025-09" db="UniProtKB">
        <authorList>
            <consortium name="Ensembl"/>
        </authorList>
    </citation>
    <scope>IDENTIFICATION</scope>
</reference>
<dbReference type="AlphaFoldDB" id="A0A8C6KDS6"/>
<organism evidence="2 3">
    <name type="scientific">Nothobranchius furzeri</name>
    <name type="common">Turquoise killifish</name>
    <dbReference type="NCBI Taxonomy" id="105023"/>
    <lineage>
        <taxon>Eukaryota</taxon>
        <taxon>Metazoa</taxon>
        <taxon>Chordata</taxon>
        <taxon>Craniata</taxon>
        <taxon>Vertebrata</taxon>
        <taxon>Euteleostomi</taxon>
        <taxon>Actinopterygii</taxon>
        <taxon>Neopterygii</taxon>
        <taxon>Teleostei</taxon>
        <taxon>Neoteleostei</taxon>
        <taxon>Acanthomorphata</taxon>
        <taxon>Ovalentaria</taxon>
        <taxon>Atherinomorphae</taxon>
        <taxon>Cyprinodontiformes</taxon>
        <taxon>Nothobranchiidae</taxon>
        <taxon>Nothobranchius</taxon>
    </lineage>
</organism>
<dbReference type="Ensembl" id="ENSNFUT00015001210.1">
    <property type="protein sequence ID" value="ENSNFUP00015001106.1"/>
    <property type="gene ID" value="ENSNFUG00015000653.1"/>
</dbReference>
<reference evidence="2" key="1">
    <citation type="submission" date="2014-08" db="EMBL/GenBank/DDBJ databases">
        <authorList>
            <person name="Senf B."/>
            <person name="Petzold A."/>
            <person name="Downie B.R."/>
            <person name="Koch P."/>
            <person name="Platzer M."/>
        </authorList>
    </citation>
    <scope>NUCLEOTIDE SEQUENCE [LARGE SCALE GENOMIC DNA]</scope>
    <source>
        <strain evidence="2">GRZ</strain>
    </source>
</reference>
<accession>A0A8C6KDS6</accession>
<keyword evidence="1" id="KW-0175">Coiled coil</keyword>
<evidence type="ECO:0000256" key="1">
    <source>
        <dbReference type="SAM" id="Coils"/>
    </source>
</evidence>
<proteinExistence type="predicted"/>
<dbReference type="Gene3D" id="1.25.40.10">
    <property type="entry name" value="Tetratricopeptide repeat domain"/>
    <property type="match status" value="1"/>
</dbReference>
<dbReference type="GeneTree" id="ENSGT00390000006227"/>
<protein>
    <submittedName>
        <fullName evidence="2">Tetratricopeptide repeat domain 5</fullName>
    </submittedName>
</protein>
<feature type="coiled-coil region" evidence="1">
    <location>
        <begin position="43"/>
        <end position="74"/>
    </location>
</feature>
<keyword evidence="3" id="KW-1185">Reference proteome</keyword>
<dbReference type="Proteomes" id="UP000694548">
    <property type="component" value="Chromosome sgr04"/>
</dbReference>
<name>A0A8C6KDS6_NOTFU</name>